<gene>
    <name evidence="3" type="ORF">ACEZDE_24155</name>
</gene>
<dbReference type="Proteomes" id="UP001592531">
    <property type="component" value="Unassembled WGS sequence"/>
</dbReference>
<dbReference type="Gene3D" id="1.10.101.10">
    <property type="entry name" value="PGBD-like superfamily/PGBD"/>
    <property type="match status" value="2"/>
</dbReference>
<dbReference type="InterPro" id="IPR038765">
    <property type="entry name" value="Papain-like_cys_pep_sf"/>
</dbReference>
<dbReference type="SUPFAM" id="SSF54001">
    <property type="entry name" value="Cysteine proteinases"/>
    <property type="match status" value="1"/>
</dbReference>
<dbReference type="Gene3D" id="3.90.1720.10">
    <property type="entry name" value="endopeptidase domain like (from Nostoc punctiforme)"/>
    <property type="match status" value="1"/>
</dbReference>
<feature type="chain" id="PRO_5045061618" evidence="1">
    <location>
        <begin position="31"/>
        <end position="345"/>
    </location>
</feature>
<protein>
    <submittedName>
        <fullName evidence="3">Peptidoglycan-binding protein</fullName>
    </submittedName>
</protein>
<dbReference type="InterPro" id="IPR036365">
    <property type="entry name" value="PGBD-like_sf"/>
</dbReference>
<evidence type="ECO:0000259" key="2">
    <source>
        <dbReference type="Pfam" id="PF01471"/>
    </source>
</evidence>
<dbReference type="Pfam" id="PF01471">
    <property type="entry name" value="PG_binding_1"/>
    <property type="match status" value="2"/>
</dbReference>
<dbReference type="RefSeq" id="WP_380539490.1">
    <property type="nucleotide sequence ID" value="NZ_JBHFAB010000020.1"/>
</dbReference>
<name>A0ABV6W141_9ACTN</name>
<keyword evidence="1" id="KW-0732">Signal</keyword>
<dbReference type="SUPFAM" id="SSF47090">
    <property type="entry name" value="PGBD-like"/>
    <property type="match status" value="2"/>
</dbReference>
<dbReference type="InterPro" id="IPR036366">
    <property type="entry name" value="PGBDSf"/>
</dbReference>
<evidence type="ECO:0000313" key="3">
    <source>
        <dbReference type="EMBL" id="MFC1419704.1"/>
    </source>
</evidence>
<sequence>MRITKRSVAGLTAVAVTVVVSGAIATPAFAAYTTCTNGCYQTSSGTGSIGPAMGGSITTSQMMKRAQDWVTADGGQGVWYSQTEGWSDAAVGGPYRADCSGLVSMAWALPSSYVTGTLPQVSHELTHNGGQADYSQLQPGDALISSGHAVLFAYWANSGHTVAAVYEEHHDGVRTTGPTTDQQSISGLSSGGFLPYRYNKVTGGTGSVTLPAWPNVVQGQTGSNVLAAQYLLISHGANISADGQFGTGTAAAVEAFQKANNLGVDGQVGPLTWAKLIVQVQTGSQGDAVKAAQTELNRYGYNLSVDGDFGSGTNSAAVAFQTAHGLGVDGQVGPQTWQALVGGTP</sequence>
<proteinExistence type="predicted"/>
<feature type="signal peptide" evidence="1">
    <location>
        <begin position="1"/>
        <end position="30"/>
    </location>
</feature>
<feature type="domain" description="Peptidoglycan binding-like" evidence="2">
    <location>
        <begin position="285"/>
        <end position="340"/>
    </location>
</feature>
<comment type="caution">
    <text evidence="3">The sequence shown here is derived from an EMBL/GenBank/DDBJ whole genome shotgun (WGS) entry which is preliminary data.</text>
</comment>
<dbReference type="EMBL" id="JBHFAB010000020">
    <property type="protein sequence ID" value="MFC1419704.1"/>
    <property type="molecule type" value="Genomic_DNA"/>
</dbReference>
<feature type="domain" description="Peptidoglycan binding-like" evidence="2">
    <location>
        <begin position="221"/>
        <end position="276"/>
    </location>
</feature>
<reference evidence="3 4" key="1">
    <citation type="submission" date="2024-09" db="EMBL/GenBank/DDBJ databases">
        <authorList>
            <person name="Lee S.D."/>
        </authorList>
    </citation>
    <scope>NUCLEOTIDE SEQUENCE [LARGE SCALE GENOMIC DNA]</scope>
    <source>
        <strain evidence="3 4">N8-3</strain>
    </source>
</reference>
<evidence type="ECO:0000313" key="4">
    <source>
        <dbReference type="Proteomes" id="UP001592531"/>
    </source>
</evidence>
<accession>A0ABV6W141</accession>
<dbReference type="InterPro" id="IPR002477">
    <property type="entry name" value="Peptidoglycan-bd-like"/>
</dbReference>
<keyword evidence="4" id="KW-1185">Reference proteome</keyword>
<evidence type="ECO:0000256" key="1">
    <source>
        <dbReference type="SAM" id="SignalP"/>
    </source>
</evidence>
<organism evidence="3 4">
    <name type="scientific">Streptacidiphilus cavernicola</name>
    <dbReference type="NCBI Taxonomy" id="3342716"/>
    <lineage>
        <taxon>Bacteria</taxon>
        <taxon>Bacillati</taxon>
        <taxon>Actinomycetota</taxon>
        <taxon>Actinomycetes</taxon>
        <taxon>Kitasatosporales</taxon>
        <taxon>Streptomycetaceae</taxon>
        <taxon>Streptacidiphilus</taxon>
    </lineage>
</organism>